<dbReference type="OrthoDB" id="2014654at2759"/>
<protein>
    <submittedName>
        <fullName evidence="3">Retrograde regulation protein 2</fullName>
    </submittedName>
</protein>
<dbReference type="InterPro" id="IPR003695">
    <property type="entry name" value="Ppx_GppA_N"/>
</dbReference>
<dbReference type="STRING" id="1231657.A0A1Y1YRK0"/>
<dbReference type="PANTHER" id="PTHR30005">
    <property type="entry name" value="EXOPOLYPHOSPHATASE"/>
    <property type="match status" value="1"/>
</dbReference>
<feature type="domain" description="Ppx/GppA phosphatase N-terminal" evidence="1">
    <location>
        <begin position="36"/>
        <end position="336"/>
    </location>
</feature>
<dbReference type="AlphaFoldDB" id="A0A1Y1YRK0"/>
<organism evidence="3 4">
    <name type="scientific">Clohesyomyces aquaticus</name>
    <dbReference type="NCBI Taxonomy" id="1231657"/>
    <lineage>
        <taxon>Eukaryota</taxon>
        <taxon>Fungi</taxon>
        <taxon>Dikarya</taxon>
        <taxon>Ascomycota</taxon>
        <taxon>Pezizomycotina</taxon>
        <taxon>Dothideomycetes</taxon>
        <taxon>Pleosporomycetidae</taxon>
        <taxon>Pleosporales</taxon>
        <taxon>Lindgomycetaceae</taxon>
        <taxon>Clohesyomyces</taxon>
    </lineage>
</organism>
<dbReference type="Gene3D" id="3.30.420.40">
    <property type="match status" value="1"/>
</dbReference>
<dbReference type="FunFam" id="3.30.420.40:FF:000191">
    <property type="entry name" value="Retrograde regulation protein 2"/>
    <property type="match status" value="1"/>
</dbReference>
<dbReference type="Gene3D" id="3.30.420.150">
    <property type="entry name" value="Exopolyphosphatase. Domain 2"/>
    <property type="match status" value="1"/>
</dbReference>
<dbReference type="SUPFAM" id="SSF53067">
    <property type="entry name" value="Actin-like ATPase domain"/>
    <property type="match status" value="2"/>
</dbReference>
<dbReference type="EMBL" id="MCFA01000181">
    <property type="protein sequence ID" value="ORY00596.1"/>
    <property type="molecule type" value="Genomic_DNA"/>
</dbReference>
<dbReference type="InterPro" id="IPR057512">
    <property type="entry name" value="RTG2_C"/>
</dbReference>
<evidence type="ECO:0000259" key="2">
    <source>
        <dbReference type="Pfam" id="PF23566"/>
    </source>
</evidence>
<name>A0A1Y1YRK0_9PLEO</name>
<proteinExistence type="predicted"/>
<accession>A0A1Y1YRK0</accession>
<dbReference type="InterPro" id="IPR050273">
    <property type="entry name" value="GppA/Ppx_hydrolase"/>
</dbReference>
<dbReference type="InterPro" id="IPR043129">
    <property type="entry name" value="ATPase_NBD"/>
</dbReference>
<dbReference type="Gene3D" id="1.10.3210.10">
    <property type="entry name" value="Hypothetical protein af1432"/>
    <property type="match status" value="1"/>
</dbReference>
<feature type="domain" description="RTG2 C-terminal" evidence="2">
    <location>
        <begin position="343"/>
        <end position="555"/>
    </location>
</feature>
<gene>
    <name evidence="3" type="ORF">BCR34DRAFT_494506</name>
</gene>
<dbReference type="PANTHER" id="PTHR30005:SF0">
    <property type="entry name" value="RETROGRADE REGULATION PROTEIN 2"/>
    <property type="match status" value="1"/>
</dbReference>
<dbReference type="GO" id="GO:0006357">
    <property type="term" value="P:regulation of transcription by RNA polymerase II"/>
    <property type="evidence" value="ECO:0007669"/>
    <property type="project" value="TreeGrafter"/>
</dbReference>
<dbReference type="Pfam" id="PF02541">
    <property type="entry name" value="Ppx-GppA"/>
    <property type="match status" value="1"/>
</dbReference>
<comment type="caution">
    <text evidence="3">The sequence shown here is derived from an EMBL/GenBank/DDBJ whole genome shotgun (WGS) entry which is preliminary data.</text>
</comment>
<dbReference type="Pfam" id="PF23566">
    <property type="entry name" value="RTG2_C"/>
    <property type="match status" value="1"/>
</dbReference>
<dbReference type="Proteomes" id="UP000193144">
    <property type="component" value="Unassembled WGS sequence"/>
</dbReference>
<sequence length="559" mass="61863">MAKQTAYYHGLVDMGSNGIRFSITDLSPPTQRILPTLYLDRAGISLYDVQWEAGKPVPIPTSATKQVIQALLRFRSTCKDFHVPETQIRVVATEATRKAQNSEEFRSQIKDATGWTVELLPKEMEGRIGAYGVASSYDQVRGLVMDLGGGSTQITWMMTEDGEVKMSEKGSVSLPYGAAALVKHLEASGHHGDKFKEFERDVIKDLKHAVEEIVIPQALLKDAKKGLSLYLSGGGFRGWGFILMSEHPIHPYPIPIINGFHAREEAFQDTNMVQTAVKKAEQEETPEIFRVSARRASQVPAVAFLVRCLSKALPTIRDVYFCQGGVREGILYADLDVSLRREDPLTTATKAYAPESMQQLVNILQGVAVRPLSSRKLGNVLDTPLLVAFVQAMYVHAAFPKDLRAGAALRSTTTGFFAAAHGISHQQRAFLALLLCERYGGYSSISPTEQDFYQRIVQLLPDGKAWWCMYLGRIASVMGSVYPAGVVREERLKVNAAWIARKDNEVLCVDFGFIKPIDELDEGLAGSLRKVEKAGKKKNWIDGHGHKVEVTVNGKQYSS</sequence>
<evidence type="ECO:0000259" key="1">
    <source>
        <dbReference type="Pfam" id="PF02541"/>
    </source>
</evidence>
<reference evidence="3 4" key="1">
    <citation type="submission" date="2016-07" db="EMBL/GenBank/DDBJ databases">
        <title>Pervasive Adenine N6-methylation of Active Genes in Fungi.</title>
        <authorList>
            <consortium name="DOE Joint Genome Institute"/>
            <person name="Mondo S.J."/>
            <person name="Dannebaum R.O."/>
            <person name="Kuo R.C."/>
            <person name="Labutti K."/>
            <person name="Haridas S."/>
            <person name="Kuo A."/>
            <person name="Salamov A."/>
            <person name="Ahrendt S.R."/>
            <person name="Lipzen A."/>
            <person name="Sullivan W."/>
            <person name="Andreopoulos W.B."/>
            <person name="Clum A."/>
            <person name="Lindquist E."/>
            <person name="Daum C."/>
            <person name="Ramamoorthy G.K."/>
            <person name="Gryganskyi A."/>
            <person name="Culley D."/>
            <person name="Magnuson J.K."/>
            <person name="James T.Y."/>
            <person name="O'Malley M.A."/>
            <person name="Stajich J.E."/>
            <person name="Spatafora J.W."/>
            <person name="Visel A."/>
            <person name="Grigoriev I.V."/>
        </authorList>
    </citation>
    <scope>NUCLEOTIDE SEQUENCE [LARGE SCALE GENOMIC DNA]</scope>
    <source>
        <strain evidence="3 4">CBS 115471</strain>
    </source>
</reference>
<evidence type="ECO:0000313" key="3">
    <source>
        <dbReference type="EMBL" id="ORY00596.1"/>
    </source>
</evidence>
<keyword evidence="4" id="KW-1185">Reference proteome</keyword>
<evidence type="ECO:0000313" key="4">
    <source>
        <dbReference type="Proteomes" id="UP000193144"/>
    </source>
</evidence>